<keyword evidence="2" id="KW-1185">Reference proteome</keyword>
<evidence type="ECO:0000256" key="1">
    <source>
        <dbReference type="SAM" id="MobiDB-lite"/>
    </source>
</evidence>
<protein>
    <submittedName>
        <fullName evidence="3">Uncharacterized protein</fullName>
    </submittedName>
</protein>
<accession>A0A1I7Z6D7</accession>
<sequence length="113" mass="12605">MPLSGSAKERFAPPTCDGHRGPFQESTSRRSTCPGNSSDMLPRIARIFSHCKGCVRRNNLLTLGGWSADGRGTRFPIFITFTLRSFVVGKQRGYVCQTEKNKDRLLYDGIALH</sequence>
<organism evidence="2 3">
    <name type="scientific">Steinernema glaseri</name>
    <dbReference type="NCBI Taxonomy" id="37863"/>
    <lineage>
        <taxon>Eukaryota</taxon>
        <taxon>Metazoa</taxon>
        <taxon>Ecdysozoa</taxon>
        <taxon>Nematoda</taxon>
        <taxon>Chromadorea</taxon>
        <taxon>Rhabditida</taxon>
        <taxon>Tylenchina</taxon>
        <taxon>Panagrolaimomorpha</taxon>
        <taxon>Strongyloidoidea</taxon>
        <taxon>Steinernematidae</taxon>
        <taxon>Steinernema</taxon>
    </lineage>
</organism>
<evidence type="ECO:0000313" key="3">
    <source>
        <dbReference type="WBParaSite" id="L893_g23285.t1"/>
    </source>
</evidence>
<feature type="region of interest" description="Disordered" evidence="1">
    <location>
        <begin position="1"/>
        <end position="35"/>
    </location>
</feature>
<reference evidence="3" key="1">
    <citation type="submission" date="2016-11" db="UniProtKB">
        <authorList>
            <consortium name="WormBaseParasite"/>
        </authorList>
    </citation>
    <scope>IDENTIFICATION</scope>
</reference>
<dbReference type="Proteomes" id="UP000095287">
    <property type="component" value="Unplaced"/>
</dbReference>
<proteinExistence type="predicted"/>
<evidence type="ECO:0000313" key="2">
    <source>
        <dbReference type="Proteomes" id="UP000095287"/>
    </source>
</evidence>
<feature type="compositionally biased region" description="Basic and acidic residues" evidence="1">
    <location>
        <begin position="7"/>
        <end position="22"/>
    </location>
</feature>
<name>A0A1I7Z6D7_9BILA</name>
<dbReference type="AlphaFoldDB" id="A0A1I7Z6D7"/>
<feature type="compositionally biased region" description="Polar residues" evidence="1">
    <location>
        <begin position="24"/>
        <end position="35"/>
    </location>
</feature>
<dbReference type="WBParaSite" id="L893_g23285.t1">
    <property type="protein sequence ID" value="L893_g23285.t1"/>
    <property type="gene ID" value="L893_g23285"/>
</dbReference>